<dbReference type="EMBL" id="JPRD01000015">
    <property type="protein sequence ID" value="KIF53015.1"/>
    <property type="molecule type" value="Genomic_DNA"/>
</dbReference>
<name>A0A0C1Z7Q8_9VIBR</name>
<dbReference type="AlphaFoldDB" id="A0A0C1Z7Q8"/>
<dbReference type="GO" id="GO:0003677">
    <property type="term" value="F:DNA binding"/>
    <property type="evidence" value="ECO:0007669"/>
    <property type="project" value="InterPro"/>
</dbReference>
<accession>A0A0C1Z7Q8</accession>
<dbReference type="PATRIC" id="fig|1229493.5.peg.822"/>
<dbReference type="InterPro" id="IPR018330">
    <property type="entry name" value="RecT_fam"/>
</dbReference>
<dbReference type="GO" id="GO:0006259">
    <property type="term" value="P:DNA metabolic process"/>
    <property type="evidence" value="ECO:0007669"/>
    <property type="project" value="InterPro"/>
</dbReference>
<protein>
    <submittedName>
        <fullName evidence="1">Uncharacterized protein</fullName>
    </submittedName>
</protein>
<comment type="caution">
    <text evidence="1">The sequence shown here is derived from an EMBL/GenBank/DDBJ whole genome shotgun (WGS) entry which is preliminary data.</text>
</comment>
<proteinExistence type="predicted"/>
<dbReference type="Proteomes" id="UP000031586">
    <property type="component" value="Unassembled WGS sequence"/>
</dbReference>
<reference evidence="1 2" key="1">
    <citation type="submission" date="2014-07" db="EMBL/GenBank/DDBJ databases">
        <title>Unique and conserved regions in Vibrio harveyi and related species in comparison with the shrimp pathogen Vibrio harveyi CAIM 1792.</title>
        <authorList>
            <person name="Espinoza-Valles I."/>
            <person name="Vora G."/>
            <person name="Leekitcharoenphon P."/>
            <person name="Ussery D."/>
            <person name="Hoj L."/>
            <person name="Gomez-Gil B."/>
        </authorList>
    </citation>
    <scope>NUCLEOTIDE SEQUENCE [LARGE SCALE GENOMIC DNA]</scope>
    <source>
        <strain evidence="2">CAIM 1854 / LMG 25443</strain>
    </source>
</reference>
<dbReference type="Pfam" id="PF03837">
    <property type="entry name" value="RecT"/>
    <property type="match status" value="2"/>
</dbReference>
<organism evidence="1 2">
    <name type="scientific">Vibrio owensii CAIM 1854 = LMG 25443</name>
    <dbReference type="NCBI Taxonomy" id="1229493"/>
    <lineage>
        <taxon>Bacteria</taxon>
        <taxon>Pseudomonadati</taxon>
        <taxon>Pseudomonadota</taxon>
        <taxon>Gammaproteobacteria</taxon>
        <taxon>Vibrionales</taxon>
        <taxon>Vibrionaceae</taxon>
        <taxon>Vibrio</taxon>
    </lineage>
</organism>
<sequence length="541" mass="61295">MENQSADINEKCTSADTMMFLPVVDETDIVDSHSVDKVVHSIPESTAIFLPVPDVPDNEASIQNPEASKENISDAVEASYKKLSDDVLKYWKAIFQINDQFIDVVASALDYWDCPIEGERELFFFLCSVTSKSYQVDNGTNNPYAPCNADLNSVRQGLQVLAASKATFDPLLTTAYHEVRFEKETGRYKLTVGTNYKGKVLAAKQNGIIKDVMVRLVYSNDKFEWKGKDAIPRHYYDPFAPLKSRGSLIAGYTVSILDNQECMSHLVMASELSTLLDMSRDKDIVANWHEKMLLKSVINQTESTWHYFVPNKHDELSKKDRRTKLTEVGKYMTPFLSVYQLGVEKRKVINAIAYAITFFQDEATAVREAESILMAIYDDVELAKASSYSLISMVLALEKYSLSAMKGKDHVFFYASKNGVPTAEVGVMYKGYREIAFNKTFKGLLPPVDKIDYQVVRANDTFVYKGRYKMPEFRMAPIEQRGEVIGGYVAAHRGDKLIVSYVRRETMDKVAACAHSGIVKNKWPEKYAIKTILRQSFLDWL</sequence>
<evidence type="ECO:0000313" key="1">
    <source>
        <dbReference type="EMBL" id="KIF53015.1"/>
    </source>
</evidence>
<evidence type="ECO:0000313" key="2">
    <source>
        <dbReference type="Proteomes" id="UP000031586"/>
    </source>
</evidence>
<dbReference type="RefSeq" id="WP_020194179.1">
    <property type="nucleotide sequence ID" value="NZ_BAOH01000005.1"/>
</dbReference>
<gene>
    <name evidence="1" type="ORF">H735_08680</name>
</gene>